<evidence type="ECO:0000256" key="2">
    <source>
        <dbReference type="ARBA" id="ARBA00007783"/>
    </source>
</evidence>
<evidence type="ECO:0000256" key="3">
    <source>
        <dbReference type="ARBA" id="ARBA00022448"/>
    </source>
</evidence>
<dbReference type="KEGG" id="gak:X907_2161"/>
<keyword evidence="5" id="KW-0812">Transmembrane</keyword>
<dbReference type="GO" id="GO:0015920">
    <property type="term" value="P:lipopolysaccharide transport"/>
    <property type="evidence" value="ECO:0007669"/>
    <property type="project" value="TreeGrafter"/>
</dbReference>
<dbReference type="RefSeq" id="WP_127567819.1">
    <property type="nucleotide sequence ID" value="NZ_BMFB01000001.1"/>
</dbReference>
<dbReference type="Proteomes" id="UP000286954">
    <property type="component" value="Chromosome"/>
</dbReference>
<dbReference type="PANTHER" id="PTHR30413">
    <property type="entry name" value="INNER MEMBRANE TRANSPORT PERMEASE"/>
    <property type="match status" value="1"/>
</dbReference>
<sequence>MIRTPLQDLAGGLKRWQLGLALSWNDTVMPLRSSYLGLVWASLQIGLLVLVLYLLFRDLRGQDVVDYAIYLAAGVTVYQFISIGLVDGSTTFSKQAGLIKNVPHPISLYVFRLFYKQIILAFFAAPIILIAIAYTNQWPGVLEVLVACAGVVLVSVAFTGLALAVGTACVVVHDLVLALAAMTRLLFFMTPVFWVAETRGGFRGMISTYNPFTYFLNVVREPLRGNMPDMLDYLVVFTCLAVFWAVGVVLFSLIRPRISALV</sequence>
<protein>
    <submittedName>
        <fullName evidence="9">O-antigen/lipopolysaccharide transport integral membrane protein ABC transporter RfbD</fullName>
    </submittedName>
</protein>
<keyword evidence="8" id="KW-0472">Membrane</keyword>
<name>A0A3T0EBI5_9PROT</name>
<keyword evidence="7" id="KW-0762">Sugar transport</keyword>
<evidence type="ECO:0000313" key="10">
    <source>
        <dbReference type="Proteomes" id="UP000286954"/>
    </source>
</evidence>
<gene>
    <name evidence="9" type="ORF">X907_2161</name>
</gene>
<dbReference type="GO" id="GO:0140359">
    <property type="term" value="F:ABC-type transporter activity"/>
    <property type="evidence" value="ECO:0007669"/>
    <property type="project" value="InterPro"/>
</dbReference>
<dbReference type="GO" id="GO:0005886">
    <property type="term" value="C:plasma membrane"/>
    <property type="evidence" value="ECO:0007669"/>
    <property type="project" value="UniProtKB-SubCell"/>
</dbReference>
<evidence type="ECO:0000256" key="6">
    <source>
        <dbReference type="ARBA" id="ARBA00022989"/>
    </source>
</evidence>
<keyword evidence="3" id="KW-0813">Transport</keyword>
<evidence type="ECO:0000256" key="4">
    <source>
        <dbReference type="ARBA" id="ARBA00022475"/>
    </source>
</evidence>
<keyword evidence="6" id="KW-1133">Transmembrane helix</keyword>
<dbReference type="PANTHER" id="PTHR30413:SF10">
    <property type="entry name" value="CAPSULE POLYSACCHARIDE EXPORT INNER-MEMBRANE PROTEIN CTRC"/>
    <property type="match status" value="1"/>
</dbReference>
<organism evidence="9 10">
    <name type="scientific">Glycocaulis alkaliphilus</name>
    <dbReference type="NCBI Taxonomy" id="1434191"/>
    <lineage>
        <taxon>Bacteria</taxon>
        <taxon>Pseudomonadati</taxon>
        <taxon>Pseudomonadota</taxon>
        <taxon>Alphaproteobacteria</taxon>
        <taxon>Maricaulales</taxon>
        <taxon>Maricaulaceae</taxon>
        <taxon>Glycocaulis</taxon>
    </lineage>
</organism>
<accession>A0A3T0EBI5</accession>
<comment type="subcellular location">
    <subcellularLocation>
        <location evidence="1">Cell membrane</location>
        <topology evidence="1">Multi-pass membrane protein</topology>
    </subcellularLocation>
</comment>
<evidence type="ECO:0000256" key="7">
    <source>
        <dbReference type="ARBA" id="ARBA00023047"/>
    </source>
</evidence>
<evidence type="ECO:0000256" key="5">
    <source>
        <dbReference type="ARBA" id="ARBA00022692"/>
    </source>
</evidence>
<keyword evidence="10" id="KW-1185">Reference proteome</keyword>
<dbReference type="InterPro" id="IPR013525">
    <property type="entry name" value="ABC2_TM"/>
</dbReference>
<keyword evidence="7" id="KW-0625">Polysaccharide transport</keyword>
<dbReference type="OrthoDB" id="9796017at2"/>
<dbReference type="AlphaFoldDB" id="A0A3T0EBI5"/>
<reference evidence="9 10" key="1">
    <citation type="submission" date="2016-12" db="EMBL/GenBank/DDBJ databases">
        <title>The genome of dimorphic prosthecate Glycocaulis alkaliphilus 6b-8t, isolated from crude oil dictates its adaptability in petroleum environments.</title>
        <authorList>
            <person name="Wu X.-L."/>
            <person name="Geng S."/>
        </authorList>
    </citation>
    <scope>NUCLEOTIDE SEQUENCE [LARGE SCALE GENOMIC DNA]</scope>
    <source>
        <strain evidence="9 10">6B-8</strain>
    </source>
</reference>
<dbReference type="Pfam" id="PF01061">
    <property type="entry name" value="ABC2_membrane"/>
    <property type="match status" value="1"/>
</dbReference>
<comment type="similarity">
    <text evidence="2">Belongs to the ABC-2 integral membrane protein family.</text>
</comment>
<keyword evidence="4" id="KW-1003">Cell membrane</keyword>
<dbReference type="GO" id="GO:0015774">
    <property type="term" value="P:polysaccharide transport"/>
    <property type="evidence" value="ECO:0007669"/>
    <property type="project" value="UniProtKB-KW"/>
</dbReference>
<evidence type="ECO:0000313" key="9">
    <source>
        <dbReference type="EMBL" id="AZU04682.1"/>
    </source>
</evidence>
<evidence type="ECO:0000256" key="8">
    <source>
        <dbReference type="ARBA" id="ARBA00023136"/>
    </source>
</evidence>
<dbReference type="EMBL" id="CP018911">
    <property type="protein sequence ID" value="AZU04682.1"/>
    <property type="molecule type" value="Genomic_DNA"/>
</dbReference>
<proteinExistence type="inferred from homology"/>
<evidence type="ECO:0000256" key="1">
    <source>
        <dbReference type="ARBA" id="ARBA00004651"/>
    </source>
</evidence>